<dbReference type="InterPro" id="IPR013187">
    <property type="entry name" value="F-box-assoc_dom_typ3"/>
</dbReference>
<dbReference type="SUPFAM" id="SSF81383">
    <property type="entry name" value="F-box domain"/>
    <property type="match status" value="1"/>
</dbReference>
<reference evidence="2" key="1">
    <citation type="submission" date="2022-04" db="EMBL/GenBank/DDBJ databases">
        <title>A functionally conserved STORR gene fusion in Papaver species that diverged 16.8 million years ago.</title>
        <authorList>
            <person name="Catania T."/>
        </authorList>
    </citation>
    <scope>NUCLEOTIDE SEQUENCE</scope>
    <source>
        <strain evidence="2">S-188037</strain>
    </source>
</reference>
<dbReference type="InterPro" id="IPR001810">
    <property type="entry name" value="F-box_dom"/>
</dbReference>
<keyword evidence="3" id="KW-1185">Reference proteome</keyword>
<evidence type="ECO:0000313" key="2">
    <source>
        <dbReference type="EMBL" id="KAI3944665.1"/>
    </source>
</evidence>
<accession>A0AAD4T9V7</accession>
<dbReference type="InterPro" id="IPR017451">
    <property type="entry name" value="F-box-assoc_interact_dom"/>
</dbReference>
<dbReference type="AlphaFoldDB" id="A0AAD4T9V7"/>
<gene>
    <name evidence="2" type="ORF">MKW98_021123</name>
</gene>
<dbReference type="PANTHER" id="PTHR31672:SF13">
    <property type="entry name" value="F-BOX PROTEIN CPR30-LIKE"/>
    <property type="match status" value="1"/>
</dbReference>
<dbReference type="NCBIfam" id="TIGR01640">
    <property type="entry name" value="F_box_assoc_1"/>
    <property type="match status" value="1"/>
</dbReference>
<dbReference type="InterPro" id="IPR011043">
    <property type="entry name" value="Gal_Oxase/kelch_b-propeller"/>
</dbReference>
<evidence type="ECO:0000259" key="1">
    <source>
        <dbReference type="SMART" id="SM00256"/>
    </source>
</evidence>
<dbReference type="SUPFAM" id="SSF50965">
    <property type="entry name" value="Galactose oxidase, central domain"/>
    <property type="match status" value="1"/>
</dbReference>
<sequence length="417" mass="47385">MEASSSKGDLLLRVEDLLIQILVCLPVISLLRFKTVCKSWRAIIESSDFIHRHATTFNNNDSATTNTIGTFIFQYNRLGVTNMGRHRLPHFFVLSSSSGSSTTTANDDYPWLYKDLGIPIGDMVLERERPVTMVASCHGIICLHHKLRRDIALWNPATKQFRFLPKSLPLPEKFGKFLNDYVGFGFDTLTKDYKVLLITSFDSDYEETKKMNAVQVYSMRTNSWRWCVNIDLPTYCISRNNGLNQGVYLNGHYLFLALQFYTTSDEDGELCIGSDTVVISFDFSNETYRIIPAPTDDVLVDIRGKDGKIVCVTHLLPDDRKCQVYVLNDDNEYSWTKLYETNIFQPHSCLGPMAISKDGLCGILRGSDGYGIMSYNLETEEMKDIEIANISFSDVLVQTAEIYKESLVSIYAHDTTL</sequence>
<dbReference type="Pfam" id="PF08268">
    <property type="entry name" value="FBA_3"/>
    <property type="match status" value="1"/>
</dbReference>
<dbReference type="CDD" id="cd22157">
    <property type="entry name" value="F-box_AtFBW1-like"/>
    <property type="match status" value="1"/>
</dbReference>
<name>A0AAD4T9V7_9MAGN</name>
<dbReference type="EMBL" id="JAJJMB010004025">
    <property type="protein sequence ID" value="KAI3944665.1"/>
    <property type="molecule type" value="Genomic_DNA"/>
</dbReference>
<protein>
    <recommendedName>
        <fullName evidence="1">F-box domain-containing protein</fullName>
    </recommendedName>
</protein>
<dbReference type="Gene3D" id="1.20.1280.50">
    <property type="match status" value="1"/>
</dbReference>
<dbReference type="Proteomes" id="UP001202328">
    <property type="component" value="Unassembled WGS sequence"/>
</dbReference>
<dbReference type="Pfam" id="PF00646">
    <property type="entry name" value="F-box"/>
    <property type="match status" value="1"/>
</dbReference>
<dbReference type="InterPro" id="IPR036047">
    <property type="entry name" value="F-box-like_dom_sf"/>
</dbReference>
<dbReference type="PANTHER" id="PTHR31672">
    <property type="entry name" value="BNACNNG10540D PROTEIN"/>
    <property type="match status" value="1"/>
</dbReference>
<comment type="caution">
    <text evidence="2">The sequence shown here is derived from an EMBL/GenBank/DDBJ whole genome shotgun (WGS) entry which is preliminary data.</text>
</comment>
<evidence type="ECO:0000313" key="3">
    <source>
        <dbReference type="Proteomes" id="UP001202328"/>
    </source>
</evidence>
<dbReference type="InterPro" id="IPR050796">
    <property type="entry name" value="SCF_F-box_component"/>
</dbReference>
<proteinExistence type="predicted"/>
<organism evidence="2 3">
    <name type="scientific">Papaver atlanticum</name>
    <dbReference type="NCBI Taxonomy" id="357466"/>
    <lineage>
        <taxon>Eukaryota</taxon>
        <taxon>Viridiplantae</taxon>
        <taxon>Streptophyta</taxon>
        <taxon>Embryophyta</taxon>
        <taxon>Tracheophyta</taxon>
        <taxon>Spermatophyta</taxon>
        <taxon>Magnoliopsida</taxon>
        <taxon>Ranunculales</taxon>
        <taxon>Papaveraceae</taxon>
        <taxon>Papaveroideae</taxon>
        <taxon>Papaver</taxon>
    </lineage>
</organism>
<dbReference type="SMART" id="SM00256">
    <property type="entry name" value="FBOX"/>
    <property type="match status" value="1"/>
</dbReference>
<feature type="domain" description="F-box" evidence="1">
    <location>
        <begin position="13"/>
        <end position="53"/>
    </location>
</feature>